<name>A0A8S1TSB1_PAROT</name>
<comment type="caution">
    <text evidence="1">The sequence shown here is derived from an EMBL/GenBank/DDBJ whole genome shotgun (WGS) entry which is preliminary data.</text>
</comment>
<protein>
    <submittedName>
        <fullName evidence="1">Uncharacterized protein</fullName>
    </submittedName>
</protein>
<sequence>MINLQSYRLRKGQKCYLFILVDEQHNAWIHQYMKQQQSEATTQLINIIEQKQEQKQNTIQVFGVLISIFWNTLKTDERKILLSLIFKKEIILLDSALIQNEKEYQNLNYFILQLLILKDKKRKNNEGTQKQQYKYLRQQLTVKKQAEQYINEQQNLQQQSYLYLQETREQLITNNMNNQLKLLYLQSDQGF</sequence>
<evidence type="ECO:0000313" key="2">
    <source>
        <dbReference type="Proteomes" id="UP000683925"/>
    </source>
</evidence>
<keyword evidence="2" id="KW-1185">Reference proteome</keyword>
<dbReference type="Proteomes" id="UP000683925">
    <property type="component" value="Unassembled WGS sequence"/>
</dbReference>
<reference evidence="1" key="1">
    <citation type="submission" date="2021-01" db="EMBL/GenBank/DDBJ databases">
        <authorList>
            <consortium name="Genoscope - CEA"/>
            <person name="William W."/>
        </authorList>
    </citation>
    <scope>NUCLEOTIDE SEQUENCE</scope>
</reference>
<dbReference type="AlphaFoldDB" id="A0A8S1TSB1"/>
<organism evidence="1 2">
    <name type="scientific">Paramecium octaurelia</name>
    <dbReference type="NCBI Taxonomy" id="43137"/>
    <lineage>
        <taxon>Eukaryota</taxon>
        <taxon>Sar</taxon>
        <taxon>Alveolata</taxon>
        <taxon>Ciliophora</taxon>
        <taxon>Intramacronucleata</taxon>
        <taxon>Oligohymenophorea</taxon>
        <taxon>Peniculida</taxon>
        <taxon>Parameciidae</taxon>
        <taxon>Paramecium</taxon>
    </lineage>
</organism>
<gene>
    <name evidence="1" type="ORF">POCTA_138.1.T0290374</name>
</gene>
<accession>A0A8S1TSB1</accession>
<dbReference type="EMBL" id="CAJJDP010000029">
    <property type="protein sequence ID" value="CAD8154824.1"/>
    <property type="molecule type" value="Genomic_DNA"/>
</dbReference>
<proteinExistence type="predicted"/>
<evidence type="ECO:0000313" key="1">
    <source>
        <dbReference type="EMBL" id="CAD8154824.1"/>
    </source>
</evidence>